<feature type="chain" id="PRO_5027804279" description="Peptidase S9 prolyl oligopeptidase catalytic domain-containing protein" evidence="1">
    <location>
        <begin position="22"/>
        <end position="364"/>
    </location>
</feature>
<protein>
    <recommendedName>
        <fullName evidence="3">Peptidase S9 prolyl oligopeptidase catalytic domain-containing protein</fullName>
    </recommendedName>
</protein>
<dbReference type="GO" id="GO:0004806">
    <property type="term" value="F:triacylglycerol lipase activity"/>
    <property type="evidence" value="ECO:0007669"/>
    <property type="project" value="InterPro"/>
</dbReference>
<dbReference type="Pfam" id="PF03583">
    <property type="entry name" value="LIP"/>
    <property type="match status" value="1"/>
</dbReference>
<sequence length="364" mass="39791">MMKPYFSIFALFSLMFLAACGGNGQSSNLVTAPKLNPENTQGGFQSISTAIRHSKASIQQTLDTELGDSNTNVARYDVDIQKIEYLTPDRSGVLQKASGVIALPVKTTTSPLLSYQHATIFKNAEAPSSVMNDPSKSIETIMASQGMIVVSADYLGYGSTQGQLHPYLLRESSANVVIDLIQAAQDWLMFKEIETSNDLLMTGYSQGGYVTMAAFQQIESAGNNLGVSAVTMGGGPYDLTTTLDELLRGLNIPSFLQDFVSDILADTLIPKDADVVIDRTFLNRFFAGDTQDNVHNWLPSIPVKLFHGEDDEIVPVETAYSTRDTMQSLGADIELVLCTESPAEHRNCVPEYINYTLNYFAPYL</sequence>
<evidence type="ECO:0008006" key="3">
    <source>
        <dbReference type="Google" id="ProtNLM"/>
    </source>
</evidence>
<dbReference type="SUPFAM" id="SSF53474">
    <property type="entry name" value="alpha/beta-Hydrolases"/>
    <property type="match status" value="1"/>
</dbReference>
<dbReference type="InterPro" id="IPR029058">
    <property type="entry name" value="AB_hydrolase_fold"/>
</dbReference>
<evidence type="ECO:0000256" key="1">
    <source>
        <dbReference type="SAM" id="SignalP"/>
    </source>
</evidence>
<dbReference type="PROSITE" id="PS51257">
    <property type="entry name" value="PROKAR_LIPOPROTEIN"/>
    <property type="match status" value="1"/>
</dbReference>
<proteinExistence type="predicted"/>
<dbReference type="InterPro" id="IPR005152">
    <property type="entry name" value="Lipase_secreted"/>
</dbReference>
<dbReference type="PANTHER" id="PTHR34853:SF1">
    <property type="entry name" value="LIPASE 5"/>
    <property type="match status" value="1"/>
</dbReference>
<dbReference type="Gene3D" id="3.40.50.1820">
    <property type="entry name" value="alpha/beta hydrolase"/>
    <property type="match status" value="1"/>
</dbReference>
<gene>
    <name evidence="2" type="ORF">HELGO_WM8317</name>
</gene>
<dbReference type="GO" id="GO:0016042">
    <property type="term" value="P:lipid catabolic process"/>
    <property type="evidence" value="ECO:0007669"/>
    <property type="project" value="InterPro"/>
</dbReference>
<reference evidence="2" key="1">
    <citation type="submission" date="2020-01" db="EMBL/GenBank/DDBJ databases">
        <authorList>
            <person name="Meier V. D."/>
            <person name="Meier V D."/>
        </authorList>
    </citation>
    <scope>NUCLEOTIDE SEQUENCE</scope>
    <source>
        <strain evidence="2">HLG_WM_MAG_07</strain>
    </source>
</reference>
<name>A0A6S6UI17_9GAMM</name>
<dbReference type="AlphaFoldDB" id="A0A6S6UI17"/>
<evidence type="ECO:0000313" key="2">
    <source>
        <dbReference type="EMBL" id="CAA6826899.1"/>
    </source>
</evidence>
<dbReference type="PANTHER" id="PTHR34853">
    <property type="match status" value="1"/>
</dbReference>
<organism evidence="2">
    <name type="scientific">uncultured Thiotrichaceae bacterium</name>
    <dbReference type="NCBI Taxonomy" id="298394"/>
    <lineage>
        <taxon>Bacteria</taxon>
        <taxon>Pseudomonadati</taxon>
        <taxon>Pseudomonadota</taxon>
        <taxon>Gammaproteobacteria</taxon>
        <taxon>Thiotrichales</taxon>
        <taxon>Thiotrichaceae</taxon>
        <taxon>environmental samples</taxon>
    </lineage>
</organism>
<feature type="signal peptide" evidence="1">
    <location>
        <begin position="1"/>
        <end position="21"/>
    </location>
</feature>
<dbReference type="PIRSF" id="PIRSF029171">
    <property type="entry name" value="Esterase_LipA"/>
    <property type="match status" value="1"/>
</dbReference>
<dbReference type="EMBL" id="CACVAY010000139">
    <property type="protein sequence ID" value="CAA6826899.1"/>
    <property type="molecule type" value="Genomic_DNA"/>
</dbReference>
<accession>A0A6S6UI17</accession>
<keyword evidence="1" id="KW-0732">Signal</keyword>